<keyword evidence="4" id="KW-1185">Reference proteome</keyword>
<feature type="region of interest" description="Disordered" evidence="1">
    <location>
        <begin position="22"/>
        <end position="65"/>
    </location>
</feature>
<feature type="compositionally biased region" description="Polar residues" evidence="1">
    <location>
        <begin position="236"/>
        <end position="251"/>
    </location>
</feature>
<protein>
    <submittedName>
        <fullName evidence="3">Tastin</fullName>
    </submittedName>
</protein>
<dbReference type="EMBL" id="JAOTOJ010000002">
    <property type="protein sequence ID" value="KAK9407222.1"/>
    <property type="molecule type" value="Genomic_DNA"/>
</dbReference>
<dbReference type="PANTHER" id="PTHR15289:SF3">
    <property type="entry name" value="TASTIN"/>
    <property type="match status" value="1"/>
</dbReference>
<feature type="signal peptide" evidence="2">
    <location>
        <begin position="1"/>
        <end position="22"/>
    </location>
</feature>
<dbReference type="AlphaFoldDB" id="A0AAW1C054"/>
<evidence type="ECO:0000313" key="3">
    <source>
        <dbReference type="EMBL" id="KAK9407222.1"/>
    </source>
</evidence>
<reference evidence="3 4" key="1">
    <citation type="journal article" date="2024" name="Proc. Natl. Acad. Sci. U.S.A.">
        <title>The genetic regulatory architecture and epigenomic basis for age-related changes in rattlesnake venom.</title>
        <authorList>
            <person name="Hogan M.P."/>
            <person name="Holding M.L."/>
            <person name="Nystrom G.S."/>
            <person name="Colston T.J."/>
            <person name="Bartlett D.A."/>
            <person name="Mason A.J."/>
            <person name="Ellsworth S.A."/>
            <person name="Rautsaw R.M."/>
            <person name="Lawrence K.C."/>
            <person name="Strickland J.L."/>
            <person name="He B."/>
            <person name="Fraser P."/>
            <person name="Margres M.J."/>
            <person name="Gilbert D.M."/>
            <person name="Gibbs H.L."/>
            <person name="Parkinson C.L."/>
            <person name="Rokyta D.R."/>
        </authorList>
    </citation>
    <scope>NUCLEOTIDE SEQUENCE [LARGE SCALE GENOMIC DNA]</scope>
    <source>
        <strain evidence="3">DRR0105</strain>
    </source>
</reference>
<comment type="caution">
    <text evidence="3">The sequence shown here is derived from an EMBL/GenBank/DDBJ whole genome shotgun (WGS) entry which is preliminary data.</text>
</comment>
<dbReference type="Proteomes" id="UP001474421">
    <property type="component" value="Unassembled WGS sequence"/>
</dbReference>
<evidence type="ECO:0000256" key="1">
    <source>
        <dbReference type="SAM" id="MobiDB-lite"/>
    </source>
</evidence>
<feature type="region of interest" description="Disordered" evidence="1">
    <location>
        <begin position="94"/>
        <end position="113"/>
    </location>
</feature>
<evidence type="ECO:0000313" key="4">
    <source>
        <dbReference type="Proteomes" id="UP001474421"/>
    </source>
</evidence>
<evidence type="ECO:0000256" key="2">
    <source>
        <dbReference type="SAM" id="SignalP"/>
    </source>
</evidence>
<dbReference type="InterPro" id="IPR026133">
    <property type="entry name" value="Tastin"/>
</dbReference>
<feature type="region of interest" description="Disordered" evidence="1">
    <location>
        <begin position="524"/>
        <end position="544"/>
    </location>
</feature>
<feature type="region of interest" description="Disordered" evidence="1">
    <location>
        <begin position="231"/>
        <end position="288"/>
    </location>
</feature>
<feature type="compositionally biased region" description="Low complexity" evidence="1">
    <location>
        <begin position="40"/>
        <end position="52"/>
    </location>
</feature>
<name>A0AAW1C054_CROAD</name>
<keyword evidence="2" id="KW-0732">Signal</keyword>
<feature type="chain" id="PRO_5044013328" evidence="2">
    <location>
        <begin position="23"/>
        <end position="659"/>
    </location>
</feature>
<organism evidence="3 4">
    <name type="scientific">Crotalus adamanteus</name>
    <name type="common">Eastern diamondback rattlesnake</name>
    <dbReference type="NCBI Taxonomy" id="8729"/>
    <lineage>
        <taxon>Eukaryota</taxon>
        <taxon>Metazoa</taxon>
        <taxon>Chordata</taxon>
        <taxon>Craniata</taxon>
        <taxon>Vertebrata</taxon>
        <taxon>Euteleostomi</taxon>
        <taxon>Lepidosauria</taxon>
        <taxon>Squamata</taxon>
        <taxon>Bifurcata</taxon>
        <taxon>Unidentata</taxon>
        <taxon>Episquamata</taxon>
        <taxon>Toxicofera</taxon>
        <taxon>Serpentes</taxon>
        <taxon>Colubroidea</taxon>
        <taxon>Viperidae</taxon>
        <taxon>Crotalinae</taxon>
        <taxon>Crotalus</taxon>
    </lineage>
</organism>
<dbReference type="PANTHER" id="PTHR15289">
    <property type="entry name" value="TASTIN"/>
    <property type="match status" value="1"/>
</dbReference>
<gene>
    <name evidence="3" type="ORF">NXF25_005996</name>
</gene>
<sequence length="659" mass="70948">MGRANRRLLLLYELRLACLASGGDGPEQVQTQADGILNGSSTSSSSKIPVLSKSRHPPEWRQSQPQPCFKARTYEMSHSNPVLELAVGLAPKTPTREPLSEMQLTTPGCRNEGDVSYGKEVNTAKFVSDPEALASILSNTGLSHQTVSAAHKPSLAQRVPLKGERARFTSIGKAYPSLDTEAPTVNPFRMSHISTSASTDIDRPQSLSLALDTQQLKTLSTTLKNWKPGVEMAKANQPTKTVKGDNSTSSLEAKHPSNVAGGNLSTQSSSAGRKEITGTSGEEEEFTPDPAAKASILLNIGLSHSGLGAMGKMSLAQRVPLKDARKLSVMCDNMQGEGPSLSQPRTSVMSAGKYGRVLCRTTPGPKGLASGAQQTNTPLKRCSNAECTPYGLARRVPITSSQSLRCSSWIRQRTPLSSRTTDKRVKLLDRVTGPMGAVGSKEEDASVPWEKIAVRLFDEEMAASVKKVPTVPAITKEMEKLQRVEYLAQLLQQEMDGDIDYEEAPSLKKLHKCLTVHGSPTLAAFKPELSPTPPQDPKPSLSEEAPDLTVTVTSAPTSTHTTSSQLHVCPSPSLQEASCPSSSATSIDLAKQRLDHLRTAPLRFHEACLNDECAFYTSRLASLTRPLVHRCQEPVAKMLNAHDTMHFTPISATAPLSPP</sequence>
<proteinExistence type="predicted"/>
<accession>A0AAW1C054</accession>